<protein>
    <submittedName>
        <fullName evidence="1">Uncharacterized protein</fullName>
    </submittedName>
</protein>
<sequence>MNKRRELVRCGNCPKVFAVAPLIATLERPDENDIGTPYSEVLLSNGIPQTDMINMGQRPLTDFFSDAFISAPYHYVVGQIHREGIAQACSGLIAGLTETILRGQMEFEMVVVFDPGGCTLDEPILEDMDGVVAKISKVTVKDNSNSIFVGGHCGSGKTEITTMLKHYFSYPSDLKNMQKRLVQHQFCIPIQYSK</sequence>
<accession>A0A6N2AXS4</accession>
<organism evidence="1">
    <name type="scientific">Solanum chilense</name>
    <name type="common">Tomato</name>
    <name type="synonym">Lycopersicon chilense</name>
    <dbReference type="NCBI Taxonomy" id="4083"/>
    <lineage>
        <taxon>Eukaryota</taxon>
        <taxon>Viridiplantae</taxon>
        <taxon>Streptophyta</taxon>
        <taxon>Embryophyta</taxon>
        <taxon>Tracheophyta</taxon>
        <taxon>Spermatophyta</taxon>
        <taxon>Magnoliopsida</taxon>
        <taxon>eudicotyledons</taxon>
        <taxon>Gunneridae</taxon>
        <taxon>Pentapetalae</taxon>
        <taxon>asterids</taxon>
        <taxon>lamiids</taxon>
        <taxon>Solanales</taxon>
        <taxon>Solanaceae</taxon>
        <taxon>Solanoideae</taxon>
        <taxon>Solaneae</taxon>
        <taxon>Solanum</taxon>
        <taxon>Solanum subgen. Lycopersicon</taxon>
    </lineage>
</organism>
<name>A0A6N2AXS4_SOLCI</name>
<dbReference type="EMBL" id="RXGB01005987">
    <property type="protein sequence ID" value="TMW87046.1"/>
    <property type="molecule type" value="Genomic_DNA"/>
</dbReference>
<dbReference type="AlphaFoldDB" id="A0A6N2AXS4"/>
<proteinExistence type="predicted"/>
<gene>
    <name evidence="1" type="ORF">EJD97_020494</name>
</gene>
<evidence type="ECO:0000313" key="1">
    <source>
        <dbReference type="EMBL" id="TMW87046.1"/>
    </source>
</evidence>
<comment type="caution">
    <text evidence="1">The sequence shown here is derived from an EMBL/GenBank/DDBJ whole genome shotgun (WGS) entry which is preliminary data.</text>
</comment>
<reference evidence="1" key="1">
    <citation type="submission" date="2019-05" db="EMBL/GenBank/DDBJ databases">
        <title>The de novo reference genome and transcriptome assemblies of the wild tomato species Solanum chilense.</title>
        <authorList>
            <person name="Stam R."/>
            <person name="Nosenko T."/>
            <person name="Hoerger A.C."/>
            <person name="Stephan W."/>
            <person name="Seidel M.A."/>
            <person name="Kuhn J.M.M."/>
            <person name="Haberer G."/>
            <person name="Tellier A."/>
        </authorList>
    </citation>
    <scope>NUCLEOTIDE SEQUENCE</scope>
    <source>
        <tissue evidence="1">Mature leaves</tissue>
    </source>
</reference>